<dbReference type="SMART" id="SM00345">
    <property type="entry name" value="HTH_GNTR"/>
    <property type="match status" value="1"/>
</dbReference>
<dbReference type="OrthoDB" id="9788098at2"/>
<gene>
    <name evidence="5" type="ORF">SAMN05660652_02647</name>
</gene>
<dbReference type="SUPFAM" id="SSF48008">
    <property type="entry name" value="GntR ligand-binding domain-like"/>
    <property type="match status" value="1"/>
</dbReference>
<name>A0A1G8GV40_9RHOO</name>
<dbReference type="GO" id="GO:0003700">
    <property type="term" value="F:DNA-binding transcription factor activity"/>
    <property type="evidence" value="ECO:0007669"/>
    <property type="project" value="InterPro"/>
</dbReference>
<reference evidence="5 6" key="1">
    <citation type="submission" date="2016-10" db="EMBL/GenBank/DDBJ databases">
        <authorList>
            <person name="de Groot N.N."/>
        </authorList>
    </citation>
    <scope>NUCLEOTIDE SEQUENCE [LARGE SCALE GENOMIC DNA]</scope>
    <source>
        <strain evidence="5 6">DSM 5885</strain>
    </source>
</reference>
<dbReference type="Gene3D" id="1.10.10.10">
    <property type="entry name" value="Winged helix-like DNA-binding domain superfamily/Winged helix DNA-binding domain"/>
    <property type="match status" value="1"/>
</dbReference>
<dbReference type="InterPro" id="IPR000524">
    <property type="entry name" value="Tscrpt_reg_HTH_GntR"/>
</dbReference>
<dbReference type="STRING" id="83767.SAMN05660652_02647"/>
<dbReference type="InterPro" id="IPR036390">
    <property type="entry name" value="WH_DNA-bd_sf"/>
</dbReference>
<organism evidence="5 6">
    <name type="scientific">Propionivibrio dicarboxylicus</name>
    <dbReference type="NCBI Taxonomy" id="83767"/>
    <lineage>
        <taxon>Bacteria</taxon>
        <taxon>Pseudomonadati</taxon>
        <taxon>Pseudomonadota</taxon>
        <taxon>Betaproteobacteria</taxon>
        <taxon>Rhodocyclales</taxon>
        <taxon>Rhodocyclaceae</taxon>
        <taxon>Propionivibrio</taxon>
    </lineage>
</organism>
<dbReference type="PROSITE" id="PS50949">
    <property type="entry name" value="HTH_GNTR"/>
    <property type="match status" value="1"/>
</dbReference>
<dbReference type="Pfam" id="PF07729">
    <property type="entry name" value="FCD"/>
    <property type="match status" value="1"/>
</dbReference>
<dbReference type="InterPro" id="IPR008920">
    <property type="entry name" value="TF_FadR/GntR_C"/>
</dbReference>
<keyword evidence="1" id="KW-0805">Transcription regulation</keyword>
<keyword evidence="3" id="KW-0804">Transcription</keyword>
<accession>A0A1G8GV40</accession>
<dbReference type="EMBL" id="FNCY01000011">
    <property type="protein sequence ID" value="SDH98276.1"/>
    <property type="molecule type" value="Genomic_DNA"/>
</dbReference>
<dbReference type="AlphaFoldDB" id="A0A1G8GV40"/>
<evidence type="ECO:0000256" key="1">
    <source>
        <dbReference type="ARBA" id="ARBA00023015"/>
    </source>
</evidence>
<dbReference type="Proteomes" id="UP000198607">
    <property type="component" value="Unassembled WGS sequence"/>
</dbReference>
<sequence length="237" mass="26641">MTPTTINSAVADLSERLHREGGTTSAIIHDALRAAIITGELAPGQAISEVEISKRFAISRQPVREAFILLGQEKLIEVRPNRGTFIRKISVREVLDACFVREVIELAIVREVTKTRSAALIKKLRKNIASQKKVKTGDSRTFLELDEELHYLLAQNAKRDFAWEVTEKVKSQLNRVRFLTYDHATPIATLVAEHEAIVDAIEAGDADLAEKNMLHHMSEIYRSLPIMAEKYPGIFID</sequence>
<evidence type="ECO:0000259" key="4">
    <source>
        <dbReference type="PROSITE" id="PS50949"/>
    </source>
</evidence>
<dbReference type="PANTHER" id="PTHR43537:SF6">
    <property type="entry name" value="HTH-TYPE TRANSCRIPTIONAL REPRESSOR RSPR"/>
    <property type="match status" value="1"/>
</dbReference>
<evidence type="ECO:0000256" key="2">
    <source>
        <dbReference type="ARBA" id="ARBA00023125"/>
    </source>
</evidence>
<dbReference type="InterPro" id="IPR036388">
    <property type="entry name" value="WH-like_DNA-bd_sf"/>
</dbReference>
<keyword evidence="2 5" id="KW-0238">DNA-binding</keyword>
<dbReference type="GO" id="GO:0003677">
    <property type="term" value="F:DNA binding"/>
    <property type="evidence" value="ECO:0007669"/>
    <property type="project" value="UniProtKB-KW"/>
</dbReference>
<evidence type="ECO:0000313" key="5">
    <source>
        <dbReference type="EMBL" id="SDH98276.1"/>
    </source>
</evidence>
<dbReference type="PANTHER" id="PTHR43537">
    <property type="entry name" value="TRANSCRIPTIONAL REGULATOR, GNTR FAMILY"/>
    <property type="match status" value="1"/>
</dbReference>
<evidence type="ECO:0000313" key="6">
    <source>
        <dbReference type="Proteomes" id="UP000198607"/>
    </source>
</evidence>
<protein>
    <submittedName>
        <fullName evidence="5">DNA-binding transcriptional regulator, GntR family</fullName>
    </submittedName>
</protein>
<dbReference type="SMART" id="SM00895">
    <property type="entry name" value="FCD"/>
    <property type="match status" value="1"/>
</dbReference>
<dbReference type="RefSeq" id="WP_091938381.1">
    <property type="nucleotide sequence ID" value="NZ_FNCY01000011.1"/>
</dbReference>
<dbReference type="Pfam" id="PF00392">
    <property type="entry name" value="GntR"/>
    <property type="match status" value="1"/>
</dbReference>
<keyword evidence="6" id="KW-1185">Reference proteome</keyword>
<dbReference type="InterPro" id="IPR011711">
    <property type="entry name" value="GntR_C"/>
</dbReference>
<feature type="domain" description="HTH gntR-type" evidence="4">
    <location>
        <begin position="22"/>
        <end position="89"/>
    </location>
</feature>
<dbReference type="SUPFAM" id="SSF46785">
    <property type="entry name" value="Winged helix' DNA-binding domain"/>
    <property type="match status" value="1"/>
</dbReference>
<proteinExistence type="predicted"/>
<dbReference type="Gene3D" id="1.20.120.530">
    <property type="entry name" value="GntR ligand-binding domain-like"/>
    <property type="match status" value="1"/>
</dbReference>
<dbReference type="CDD" id="cd07377">
    <property type="entry name" value="WHTH_GntR"/>
    <property type="match status" value="1"/>
</dbReference>
<evidence type="ECO:0000256" key="3">
    <source>
        <dbReference type="ARBA" id="ARBA00023163"/>
    </source>
</evidence>